<feature type="region of interest" description="Disordered" evidence="1">
    <location>
        <begin position="1"/>
        <end position="59"/>
    </location>
</feature>
<gene>
    <name evidence="3" type="ORF">N656DRAFT_731785</name>
</gene>
<dbReference type="InterPro" id="IPR018712">
    <property type="entry name" value="Tle1-like_cat"/>
</dbReference>
<dbReference type="AlphaFoldDB" id="A0AAN6YRZ9"/>
<feature type="region of interest" description="Disordered" evidence="1">
    <location>
        <begin position="315"/>
        <end position="410"/>
    </location>
</feature>
<feature type="compositionally biased region" description="Basic residues" evidence="1">
    <location>
        <begin position="364"/>
        <end position="374"/>
    </location>
</feature>
<dbReference type="Proteomes" id="UP001302812">
    <property type="component" value="Unassembled WGS sequence"/>
</dbReference>
<reference evidence="3" key="2">
    <citation type="submission" date="2023-05" db="EMBL/GenBank/DDBJ databases">
        <authorList>
            <consortium name="Lawrence Berkeley National Laboratory"/>
            <person name="Steindorff A."/>
            <person name="Hensen N."/>
            <person name="Bonometti L."/>
            <person name="Westerberg I."/>
            <person name="Brannstrom I.O."/>
            <person name="Guillou S."/>
            <person name="Cros-Aarteil S."/>
            <person name="Calhoun S."/>
            <person name="Haridas S."/>
            <person name="Kuo A."/>
            <person name="Mondo S."/>
            <person name="Pangilinan J."/>
            <person name="Riley R."/>
            <person name="Labutti K."/>
            <person name="Andreopoulos B."/>
            <person name="Lipzen A."/>
            <person name="Chen C."/>
            <person name="Yanf M."/>
            <person name="Daum C."/>
            <person name="Ng V."/>
            <person name="Clum A."/>
            <person name="Ohm R."/>
            <person name="Martin F."/>
            <person name="Silar P."/>
            <person name="Natvig D."/>
            <person name="Lalanne C."/>
            <person name="Gautier V."/>
            <person name="Ament-Velasquez S.L."/>
            <person name="Kruys A."/>
            <person name="Hutchinson M.I."/>
            <person name="Powell A.J."/>
            <person name="Barry K."/>
            <person name="Miller A.N."/>
            <person name="Grigoriev I.V."/>
            <person name="Debuchy R."/>
            <person name="Gladieux P."/>
            <person name="Thoren M.H."/>
            <person name="Johannesson H."/>
        </authorList>
    </citation>
    <scope>NUCLEOTIDE SEQUENCE</scope>
    <source>
        <strain evidence="3">CBS 508.74</strain>
    </source>
</reference>
<sequence length="708" mass="79686">MDKSHLTASGHENHHGRSSPAGEAQPEAEGHEEFLSTHLPSRPVTPMGPERDTRASHRKPRKIVLCFDGTGNKFHGDDSDSNILKIFRMLNRTASDQYHYYQPGIGTYVVSNSLSHTSTVARIKSWYMKAKDSAVGSSFDQHVVGGYRFLMRFYNPGDEIYIFGFSRGAYIARFLAEMLDYVGLLSHGNEEMVSFAWKAFSNWQSRQGSTTPEGIKKKKEMYAFLKGFRETFSRPVRRIRFLGLFDTVNSVPRFETAWMERSKFPYTARTSAKVIRHAVSIDERRAKFRQDLIYQSDRGKKDKQHKSVHEMLHEAHEKYRRKPHGAPPINGAVDNTRLSREHPDVDRGRRGRLEVPDDTEPYRTRSHSTRSRKTHATDDHDHDHGDAKSDVAPHPHDDDLDSLPESEDETKQDIDEVWFAGGHADIGGGWEMLSDSKAASHVPLVWMVHEAMKAGLHFDLDKVREMGCIDALDCQDTMAAAANDSEKTAGPVSRGTCSFEAAARPANGADHPSIPNIMIRTPSAGTPKLFQGSKFSDSLDPNEGATTSHNSQSGGDQHRPLSFKEMMHKAHCARIHDSLEFDCGLSWGSVMAWKIMEYLPFRRMDLQEDGSWKPIRWPLPCGEVRDIPENARVHGSVIRRMQSDENYRPGNLIIGGGGRGVRRAPKEHGIGEWICVAREGCPIGEIWMKKSALEKAQNGHAKGAKEKQ</sequence>
<evidence type="ECO:0000259" key="2">
    <source>
        <dbReference type="Pfam" id="PF09994"/>
    </source>
</evidence>
<dbReference type="EMBL" id="MU853342">
    <property type="protein sequence ID" value="KAK4112490.1"/>
    <property type="molecule type" value="Genomic_DNA"/>
</dbReference>
<dbReference type="RefSeq" id="XP_064670060.1">
    <property type="nucleotide sequence ID" value="XM_064812656.1"/>
</dbReference>
<feature type="compositionally biased region" description="Polar residues" evidence="1">
    <location>
        <begin position="544"/>
        <end position="555"/>
    </location>
</feature>
<protein>
    <recommendedName>
        <fullName evidence="2">T6SS Phospholipase effector Tle1-like catalytic domain-containing protein</fullName>
    </recommendedName>
</protein>
<proteinExistence type="predicted"/>
<name>A0AAN6YRZ9_9PEZI</name>
<dbReference type="PANTHER" id="PTHR33840">
    <property type="match status" value="1"/>
</dbReference>
<dbReference type="PANTHER" id="PTHR33840:SF2">
    <property type="entry name" value="TLE1 PHOSPHOLIPASE DOMAIN-CONTAINING PROTEIN"/>
    <property type="match status" value="1"/>
</dbReference>
<feature type="compositionally biased region" description="Basic and acidic residues" evidence="1">
    <location>
        <begin position="375"/>
        <end position="397"/>
    </location>
</feature>
<reference evidence="3" key="1">
    <citation type="journal article" date="2023" name="Mol. Phylogenet. Evol.">
        <title>Genome-scale phylogeny and comparative genomics of the fungal order Sordariales.</title>
        <authorList>
            <person name="Hensen N."/>
            <person name="Bonometti L."/>
            <person name="Westerberg I."/>
            <person name="Brannstrom I.O."/>
            <person name="Guillou S."/>
            <person name="Cros-Aarteil S."/>
            <person name="Calhoun S."/>
            <person name="Haridas S."/>
            <person name="Kuo A."/>
            <person name="Mondo S."/>
            <person name="Pangilinan J."/>
            <person name="Riley R."/>
            <person name="LaButti K."/>
            <person name="Andreopoulos B."/>
            <person name="Lipzen A."/>
            <person name="Chen C."/>
            <person name="Yan M."/>
            <person name="Daum C."/>
            <person name="Ng V."/>
            <person name="Clum A."/>
            <person name="Steindorff A."/>
            <person name="Ohm R.A."/>
            <person name="Martin F."/>
            <person name="Silar P."/>
            <person name="Natvig D.O."/>
            <person name="Lalanne C."/>
            <person name="Gautier V."/>
            <person name="Ament-Velasquez S.L."/>
            <person name="Kruys A."/>
            <person name="Hutchinson M.I."/>
            <person name="Powell A.J."/>
            <person name="Barry K."/>
            <person name="Miller A.N."/>
            <person name="Grigoriev I.V."/>
            <person name="Debuchy R."/>
            <person name="Gladieux P."/>
            <person name="Hiltunen Thoren M."/>
            <person name="Johannesson H."/>
        </authorList>
    </citation>
    <scope>NUCLEOTIDE SEQUENCE</scope>
    <source>
        <strain evidence="3">CBS 508.74</strain>
    </source>
</reference>
<feature type="region of interest" description="Disordered" evidence="1">
    <location>
        <begin position="530"/>
        <end position="559"/>
    </location>
</feature>
<evidence type="ECO:0000313" key="3">
    <source>
        <dbReference type="EMBL" id="KAK4112490.1"/>
    </source>
</evidence>
<dbReference type="Pfam" id="PF09994">
    <property type="entry name" value="T6SS_Tle1-like_cat"/>
    <property type="match status" value="1"/>
</dbReference>
<dbReference type="GeneID" id="89936781"/>
<feature type="compositionally biased region" description="Acidic residues" evidence="1">
    <location>
        <begin position="398"/>
        <end position="408"/>
    </location>
</feature>
<evidence type="ECO:0000256" key="1">
    <source>
        <dbReference type="SAM" id="MobiDB-lite"/>
    </source>
</evidence>
<feature type="domain" description="T6SS Phospholipase effector Tle1-like catalytic" evidence="2">
    <location>
        <begin position="61"/>
        <end position="450"/>
    </location>
</feature>
<organism evidence="3 4">
    <name type="scientific">Canariomyces notabilis</name>
    <dbReference type="NCBI Taxonomy" id="2074819"/>
    <lineage>
        <taxon>Eukaryota</taxon>
        <taxon>Fungi</taxon>
        <taxon>Dikarya</taxon>
        <taxon>Ascomycota</taxon>
        <taxon>Pezizomycotina</taxon>
        <taxon>Sordariomycetes</taxon>
        <taxon>Sordariomycetidae</taxon>
        <taxon>Sordariales</taxon>
        <taxon>Chaetomiaceae</taxon>
        <taxon>Canariomyces</taxon>
    </lineage>
</organism>
<comment type="caution">
    <text evidence="3">The sequence shown here is derived from an EMBL/GenBank/DDBJ whole genome shotgun (WGS) entry which is preliminary data.</text>
</comment>
<feature type="compositionally biased region" description="Basic and acidic residues" evidence="1">
    <location>
        <begin position="1"/>
        <end position="15"/>
    </location>
</feature>
<feature type="compositionally biased region" description="Basic and acidic residues" evidence="1">
    <location>
        <begin position="337"/>
        <end position="363"/>
    </location>
</feature>
<keyword evidence="4" id="KW-1185">Reference proteome</keyword>
<accession>A0AAN6YRZ9</accession>
<evidence type="ECO:0000313" key="4">
    <source>
        <dbReference type="Proteomes" id="UP001302812"/>
    </source>
</evidence>